<dbReference type="GO" id="GO:0016491">
    <property type="term" value="F:oxidoreductase activity"/>
    <property type="evidence" value="ECO:0007669"/>
    <property type="project" value="UniProtKB-KW"/>
</dbReference>
<evidence type="ECO:0000313" key="7">
    <source>
        <dbReference type="EMBL" id="OAQ22191.1"/>
    </source>
</evidence>
<dbReference type="PANTHER" id="PTHR43580">
    <property type="entry name" value="OXIDOREDUCTASE GLYR1-RELATED"/>
    <property type="match status" value="1"/>
</dbReference>
<evidence type="ECO:0000256" key="4">
    <source>
        <dbReference type="PIRSR" id="PIRSR000103-1"/>
    </source>
</evidence>
<reference evidence="7 8" key="1">
    <citation type="submission" date="2016-05" db="EMBL/GenBank/DDBJ databases">
        <title>Genome sequencing reveals origins of a unique bacterial endosymbiosis in the earliest lineages of terrestrial Fungi.</title>
        <authorList>
            <consortium name="DOE Joint Genome Institute"/>
            <person name="Uehling J."/>
            <person name="Gryganskyi A."/>
            <person name="Hameed K."/>
            <person name="Tschaplinski T."/>
            <person name="Misztal P."/>
            <person name="Wu S."/>
            <person name="Desiro A."/>
            <person name="Vande Pol N."/>
            <person name="Du Z.-Y."/>
            <person name="Zienkiewicz A."/>
            <person name="Zienkiewicz K."/>
            <person name="Morin E."/>
            <person name="Tisserant E."/>
            <person name="Splivallo R."/>
            <person name="Hainaut M."/>
            <person name="Henrissat B."/>
            <person name="Ohm R."/>
            <person name="Kuo A."/>
            <person name="Yan J."/>
            <person name="Lipzen A."/>
            <person name="Nolan M."/>
            <person name="Labutti K."/>
            <person name="Barry K."/>
            <person name="Goldstein A."/>
            <person name="Labbe J."/>
            <person name="Schadt C."/>
            <person name="Tuskan G."/>
            <person name="Grigoriev I."/>
            <person name="Martin F."/>
            <person name="Vilgalys R."/>
            <person name="Bonito G."/>
        </authorList>
    </citation>
    <scope>NUCLEOTIDE SEQUENCE [LARGE SCALE GENOMIC DNA]</scope>
    <source>
        <strain evidence="7 8">AG-77</strain>
    </source>
</reference>
<dbReference type="OrthoDB" id="435038at2759"/>
<dbReference type="AlphaFoldDB" id="A0A197JCG3"/>
<proteinExistence type="inferred from homology"/>
<organism evidence="7 8">
    <name type="scientific">Linnemannia elongata AG-77</name>
    <dbReference type="NCBI Taxonomy" id="1314771"/>
    <lineage>
        <taxon>Eukaryota</taxon>
        <taxon>Fungi</taxon>
        <taxon>Fungi incertae sedis</taxon>
        <taxon>Mucoromycota</taxon>
        <taxon>Mortierellomycotina</taxon>
        <taxon>Mortierellomycetes</taxon>
        <taxon>Mortierellales</taxon>
        <taxon>Mortierellaceae</taxon>
        <taxon>Linnemannia</taxon>
    </lineage>
</organism>
<evidence type="ECO:0000259" key="6">
    <source>
        <dbReference type="Pfam" id="PF14833"/>
    </source>
</evidence>
<feature type="domain" description="6-phosphogluconate dehydrogenase NADP-binding" evidence="5">
    <location>
        <begin position="7"/>
        <end position="174"/>
    </location>
</feature>
<dbReference type="SUPFAM" id="SSF48179">
    <property type="entry name" value="6-phosphogluconate dehydrogenase C-terminal domain-like"/>
    <property type="match status" value="1"/>
</dbReference>
<dbReference type="Pfam" id="PF03446">
    <property type="entry name" value="NAD_binding_2"/>
    <property type="match status" value="1"/>
</dbReference>
<evidence type="ECO:0000256" key="3">
    <source>
        <dbReference type="ARBA" id="ARBA00023027"/>
    </source>
</evidence>
<dbReference type="InterPro" id="IPR051265">
    <property type="entry name" value="HIBADH-related_NP60_sf"/>
</dbReference>
<dbReference type="GO" id="GO:0050661">
    <property type="term" value="F:NADP binding"/>
    <property type="evidence" value="ECO:0007669"/>
    <property type="project" value="InterPro"/>
</dbReference>
<dbReference type="GO" id="GO:0051287">
    <property type="term" value="F:NAD binding"/>
    <property type="evidence" value="ECO:0007669"/>
    <property type="project" value="InterPro"/>
</dbReference>
<keyword evidence="3" id="KW-0520">NAD</keyword>
<name>A0A197JCG3_9FUNG</name>
<accession>A0A197JCG3</accession>
<dbReference type="EMBL" id="KV442204">
    <property type="protein sequence ID" value="OAQ22191.1"/>
    <property type="molecule type" value="Genomic_DNA"/>
</dbReference>
<evidence type="ECO:0000256" key="2">
    <source>
        <dbReference type="ARBA" id="ARBA00023002"/>
    </source>
</evidence>
<dbReference type="InterPro" id="IPR036291">
    <property type="entry name" value="NAD(P)-bd_dom_sf"/>
</dbReference>
<dbReference type="Pfam" id="PF14833">
    <property type="entry name" value="NAD_binding_11"/>
    <property type="match status" value="1"/>
</dbReference>
<dbReference type="InterPro" id="IPR029154">
    <property type="entry name" value="HIBADH-like_NADP-bd"/>
</dbReference>
<feature type="active site" evidence="4">
    <location>
        <position position="189"/>
    </location>
</feature>
<gene>
    <name evidence="7" type="ORF">K457DRAFT_143563</name>
</gene>
<dbReference type="PIRSF" id="PIRSF000103">
    <property type="entry name" value="HIBADH"/>
    <property type="match status" value="1"/>
</dbReference>
<dbReference type="STRING" id="1314771.A0A197JCG3"/>
<dbReference type="SUPFAM" id="SSF51735">
    <property type="entry name" value="NAD(P)-binding Rossmann-fold domains"/>
    <property type="match status" value="1"/>
</dbReference>
<dbReference type="PANTHER" id="PTHR43580:SF8">
    <property type="entry name" value="6-PHOSPHOGLUCONATE DEHYDROGENASE NADP-BINDING DOMAIN-CONTAINING PROTEIN-RELATED"/>
    <property type="match status" value="1"/>
</dbReference>
<dbReference type="InterPro" id="IPR006115">
    <property type="entry name" value="6PGDH_NADP-bd"/>
</dbReference>
<dbReference type="Gene3D" id="1.10.1040.10">
    <property type="entry name" value="N-(1-d-carboxylethyl)-l-norvaline Dehydrogenase, domain 2"/>
    <property type="match status" value="1"/>
</dbReference>
<evidence type="ECO:0000313" key="8">
    <source>
        <dbReference type="Proteomes" id="UP000078512"/>
    </source>
</evidence>
<comment type="similarity">
    <text evidence="1">Belongs to the HIBADH-related family. NP60 subfamily.</text>
</comment>
<evidence type="ECO:0000259" key="5">
    <source>
        <dbReference type="Pfam" id="PF03446"/>
    </source>
</evidence>
<keyword evidence="8" id="KW-1185">Reference proteome</keyword>
<dbReference type="Gene3D" id="3.40.50.720">
    <property type="entry name" value="NAD(P)-binding Rossmann-like Domain"/>
    <property type="match status" value="1"/>
</dbReference>
<keyword evidence="2" id="KW-0560">Oxidoreductase</keyword>
<evidence type="ECO:0000256" key="1">
    <source>
        <dbReference type="ARBA" id="ARBA00007598"/>
    </source>
</evidence>
<feature type="domain" description="3-hydroxyisobutyrate dehydrogenase-like NAD-binding" evidence="6">
    <location>
        <begin position="184"/>
        <end position="293"/>
    </location>
</feature>
<dbReference type="InterPro" id="IPR008927">
    <property type="entry name" value="6-PGluconate_DH-like_C_sf"/>
</dbReference>
<sequence>MSSAQDRIGWIGLGLLGFEMAQHLQKYLVSRSLPSLTVWNRSVDKAENFRALAPEVNISSSIEDLFSKQYNTNIIFTSLQNDAAVEQVYETLLRHAAEAKEQIVFVETGTLYPGLSLRLQKELASLPQRHIYLQCPVFGRPEAARLAQLVWVASGDASGIERLRPYFESMSRTVLDLKTADVSAGATLKLLGNYMIMANNSIMSESINLARKTNLDPQHFLSFISEFLPAPALMTYSQKLAGGEEDEVAVDMTVNIALKDVGTVRRWAEVKGAPTPVADAVYRNYALAKERGYSKNWNFLIDTINSQISS</sequence>
<protein>
    <submittedName>
        <fullName evidence="7">NAD(P)-binding protein</fullName>
    </submittedName>
</protein>
<dbReference type="InterPro" id="IPR015815">
    <property type="entry name" value="HIBADH-related"/>
</dbReference>
<dbReference type="InterPro" id="IPR013328">
    <property type="entry name" value="6PGD_dom2"/>
</dbReference>
<dbReference type="Proteomes" id="UP000078512">
    <property type="component" value="Unassembled WGS sequence"/>
</dbReference>